<sequence length="141" mass="16130">MIKLDLIKRQVETIQEIISSARNSILFSNILTIEEIRNYDIDFNKFSNILVKLGAAKYINDSIVLTIKIPTKTIKLDKKLLIPIATSDGKQIDQESEYIIELNTKHITTNRNKAKSLKELLPSKNLIVKNNCKFIKSAQDE</sequence>
<dbReference type="EMBL" id="LR899012">
    <property type="protein sequence ID" value="CAD7087834.1"/>
    <property type="molecule type" value="Genomic_DNA"/>
</dbReference>
<evidence type="ECO:0000313" key="2">
    <source>
        <dbReference type="Proteomes" id="UP000594454"/>
    </source>
</evidence>
<evidence type="ECO:0000313" key="1">
    <source>
        <dbReference type="EMBL" id="CAD7087834.1"/>
    </source>
</evidence>
<protein>
    <submittedName>
        <fullName evidence="1">Uncharacterized protein</fullName>
    </submittedName>
</protein>
<organism evidence="1 2">
    <name type="scientific">Hermetia illucens</name>
    <name type="common">Black soldier fly</name>
    <dbReference type="NCBI Taxonomy" id="343691"/>
    <lineage>
        <taxon>Eukaryota</taxon>
        <taxon>Metazoa</taxon>
        <taxon>Ecdysozoa</taxon>
        <taxon>Arthropoda</taxon>
        <taxon>Hexapoda</taxon>
        <taxon>Insecta</taxon>
        <taxon>Pterygota</taxon>
        <taxon>Neoptera</taxon>
        <taxon>Endopterygota</taxon>
        <taxon>Diptera</taxon>
        <taxon>Brachycera</taxon>
        <taxon>Stratiomyomorpha</taxon>
        <taxon>Stratiomyidae</taxon>
        <taxon>Hermetiinae</taxon>
        <taxon>Hermetia</taxon>
    </lineage>
</organism>
<dbReference type="Proteomes" id="UP000594454">
    <property type="component" value="Chromosome 4"/>
</dbReference>
<reference evidence="1 2" key="1">
    <citation type="submission" date="2020-11" db="EMBL/GenBank/DDBJ databases">
        <authorList>
            <person name="Wallbank WR R."/>
            <person name="Pardo Diaz C."/>
            <person name="Kozak K."/>
            <person name="Martin S."/>
            <person name="Jiggins C."/>
            <person name="Moest M."/>
            <person name="Warren A I."/>
            <person name="Generalovic N T."/>
            <person name="Byers J.R.P. K."/>
            <person name="Montejo-Kovacevich G."/>
            <person name="Yen C E."/>
        </authorList>
    </citation>
    <scope>NUCLEOTIDE SEQUENCE [LARGE SCALE GENOMIC DNA]</scope>
</reference>
<name>A0A7R8UXM8_HERIL</name>
<accession>A0A7R8UXM8</accession>
<dbReference type="InParanoid" id="A0A7R8UXM8"/>
<keyword evidence="2" id="KW-1185">Reference proteome</keyword>
<dbReference type="AlphaFoldDB" id="A0A7R8UXM8"/>
<proteinExistence type="predicted"/>
<gene>
    <name evidence="1" type="ORF">HERILL_LOCUS10513</name>
</gene>